<dbReference type="EMBL" id="JAACNH010004262">
    <property type="protein sequence ID" value="KAG8429654.1"/>
    <property type="molecule type" value="Genomic_DNA"/>
</dbReference>
<feature type="compositionally biased region" description="Polar residues" evidence="1">
    <location>
        <begin position="115"/>
        <end position="125"/>
    </location>
</feature>
<comment type="caution">
    <text evidence="2">The sequence shown here is derived from an EMBL/GenBank/DDBJ whole genome shotgun (WGS) entry which is preliminary data.</text>
</comment>
<protein>
    <submittedName>
        <fullName evidence="2">Uncharacterized protein</fullName>
    </submittedName>
</protein>
<gene>
    <name evidence="2" type="ORF">GDO86_019588</name>
</gene>
<evidence type="ECO:0000256" key="1">
    <source>
        <dbReference type="SAM" id="MobiDB-lite"/>
    </source>
</evidence>
<name>A0A8T2IES3_9PIPI</name>
<proteinExistence type="predicted"/>
<dbReference type="Proteomes" id="UP000812440">
    <property type="component" value="Unassembled WGS sequence"/>
</dbReference>
<dbReference type="AlphaFoldDB" id="A0A8T2IES3"/>
<dbReference type="PANTHER" id="PTHR47678">
    <property type="entry name" value="TETRATRICOPEPTIDE REPEAT PROTEIN 31"/>
    <property type="match status" value="1"/>
</dbReference>
<feature type="compositionally biased region" description="Basic residues" evidence="1">
    <location>
        <begin position="76"/>
        <end position="92"/>
    </location>
</feature>
<keyword evidence="3" id="KW-1185">Reference proteome</keyword>
<sequence>DSDDDELYPDDYYLYNDGSDEDCGIMGGTYCGFPSSFLYPHIRSNHQLTLPVITQEEADRNARELLEEERREKEKANKKREKKKKQKDRKRQLKLDEAMNNVKISDSDQDKHTNGNHNSGSNPSQTERDNEGPDLSEPDSE</sequence>
<evidence type="ECO:0000313" key="3">
    <source>
        <dbReference type="Proteomes" id="UP000812440"/>
    </source>
</evidence>
<accession>A0A8T2IES3</accession>
<feature type="non-terminal residue" evidence="2">
    <location>
        <position position="1"/>
    </location>
</feature>
<feature type="region of interest" description="Disordered" evidence="1">
    <location>
        <begin position="63"/>
        <end position="141"/>
    </location>
</feature>
<feature type="compositionally biased region" description="Acidic residues" evidence="1">
    <location>
        <begin position="132"/>
        <end position="141"/>
    </location>
</feature>
<dbReference type="PANTHER" id="PTHR47678:SF1">
    <property type="entry name" value="TETRATRICOPEPTIDE REPEAT PROTEIN 31"/>
    <property type="match status" value="1"/>
</dbReference>
<organism evidence="2 3">
    <name type="scientific">Hymenochirus boettgeri</name>
    <name type="common">Congo dwarf clawed frog</name>
    <dbReference type="NCBI Taxonomy" id="247094"/>
    <lineage>
        <taxon>Eukaryota</taxon>
        <taxon>Metazoa</taxon>
        <taxon>Chordata</taxon>
        <taxon>Craniata</taxon>
        <taxon>Vertebrata</taxon>
        <taxon>Euteleostomi</taxon>
        <taxon>Amphibia</taxon>
        <taxon>Batrachia</taxon>
        <taxon>Anura</taxon>
        <taxon>Pipoidea</taxon>
        <taxon>Pipidae</taxon>
        <taxon>Pipinae</taxon>
        <taxon>Hymenochirus</taxon>
    </lineage>
</organism>
<feature type="non-terminal residue" evidence="2">
    <location>
        <position position="141"/>
    </location>
</feature>
<reference evidence="2" key="1">
    <citation type="thesis" date="2020" institute="ProQuest LLC" country="789 East Eisenhower Parkway, Ann Arbor, MI, USA">
        <title>Comparative Genomics and Chromosome Evolution.</title>
        <authorList>
            <person name="Mudd A.B."/>
        </authorList>
    </citation>
    <scope>NUCLEOTIDE SEQUENCE</scope>
    <source>
        <strain evidence="2">Female2</strain>
        <tissue evidence="2">Blood</tissue>
    </source>
</reference>
<evidence type="ECO:0000313" key="2">
    <source>
        <dbReference type="EMBL" id="KAG8429654.1"/>
    </source>
</evidence>
<feature type="compositionally biased region" description="Basic and acidic residues" evidence="1">
    <location>
        <begin position="63"/>
        <end position="75"/>
    </location>
</feature>